<dbReference type="STRING" id="1650663.GCA_001486665_00654"/>
<dbReference type="RefSeq" id="WP_058963161.1">
    <property type="nucleotide sequence ID" value="NZ_CABKVM010000013.1"/>
</dbReference>
<dbReference type="GeneID" id="97380005"/>
<evidence type="ECO:0000313" key="5">
    <source>
        <dbReference type="Proteomes" id="UP000295184"/>
    </source>
</evidence>
<feature type="domain" description="Glycosyltransferase 2-like" evidence="3">
    <location>
        <begin position="7"/>
        <end position="182"/>
    </location>
</feature>
<dbReference type="InterPro" id="IPR001173">
    <property type="entry name" value="Glyco_trans_2-like"/>
</dbReference>
<keyword evidence="2 4" id="KW-0808">Transferase</keyword>
<comment type="caution">
    <text evidence="4">The sequence shown here is derived from an EMBL/GenBank/DDBJ whole genome shotgun (WGS) entry which is preliminary data.</text>
</comment>
<dbReference type="AlphaFoldDB" id="A0A4R1QQ81"/>
<evidence type="ECO:0000256" key="1">
    <source>
        <dbReference type="ARBA" id="ARBA00022676"/>
    </source>
</evidence>
<dbReference type="OrthoDB" id="1640114at2"/>
<dbReference type="Gene3D" id="3.90.550.10">
    <property type="entry name" value="Spore Coat Polysaccharide Biosynthesis Protein SpsA, Chain A"/>
    <property type="match status" value="1"/>
</dbReference>
<dbReference type="Pfam" id="PF00535">
    <property type="entry name" value="Glycos_transf_2"/>
    <property type="match status" value="1"/>
</dbReference>
<dbReference type="InterPro" id="IPR029044">
    <property type="entry name" value="Nucleotide-diphossugar_trans"/>
</dbReference>
<dbReference type="SUPFAM" id="SSF53448">
    <property type="entry name" value="Nucleotide-diphospho-sugar transferases"/>
    <property type="match status" value="1"/>
</dbReference>
<dbReference type="PANTHER" id="PTHR22916:SF51">
    <property type="entry name" value="GLYCOSYLTRANSFERASE EPSH-RELATED"/>
    <property type="match status" value="1"/>
</dbReference>
<sequence>MEQPLVSVIVPVYNAKLHIARCVESIRRQSYPNLEIILVNDGSSDVSLQVADVYARADKRILLIDKDNSGVSATRNLAISMATGKYLQFVDSDDYLAPDATRLLVEKAEQNTADLVIAPYYRVETHKPLFSKNEEDSYQTIEQYGFLDAGFYDKTTFARGLMKEPASFYYGVMWNKLYRRDIVHNHNIQCNVELGWSEDLLFNLEYIRYASRFYALEQPVYYYVKNPQSITATQLGLRNTMKMLSTKASLFAYYKKLYEDLGLYEENRLQIYKYLVAVAEA</sequence>
<protein>
    <submittedName>
        <fullName evidence="4">Glycosyltransferase involved in cell wall biosynthesis</fullName>
    </submittedName>
</protein>
<proteinExistence type="predicted"/>
<accession>A0A4R1QQ81</accession>
<evidence type="ECO:0000313" key="4">
    <source>
        <dbReference type="EMBL" id="TCL52914.1"/>
    </source>
</evidence>
<organism evidence="4 5">
    <name type="scientific">Allofournierella massiliensis</name>
    <dbReference type="NCBI Taxonomy" id="1650663"/>
    <lineage>
        <taxon>Bacteria</taxon>
        <taxon>Bacillati</taxon>
        <taxon>Bacillota</taxon>
        <taxon>Clostridia</taxon>
        <taxon>Eubacteriales</taxon>
        <taxon>Oscillospiraceae</taxon>
        <taxon>Allofournierella</taxon>
    </lineage>
</organism>
<evidence type="ECO:0000256" key="2">
    <source>
        <dbReference type="ARBA" id="ARBA00022679"/>
    </source>
</evidence>
<dbReference type="Proteomes" id="UP000295184">
    <property type="component" value="Unassembled WGS sequence"/>
</dbReference>
<keyword evidence="1" id="KW-0328">Glycosyltransferase</keyword>
<evidence type="ECO:0000259" key="3">
    <source>
        <dbReference type="Pfam" id="PF00535"/>
    </source>
</evidence>
<reference evidence="4 5" key="1">
    <citation type="submission" date="2019-03" db="EMBL/GenBank/DDBJ databases">
        <title>Genomic Encyclopedia of Type Strains, Phase IV (KMG-IV): sequencing the most valuable type-strain genomes for metagenomic binning, comparative biology and taxonomic classification.</title>
        <authorList>
            <person name="Goeker M."/>
        </authorList>
    </citation>
    <scope>NUCLEOTIDE SEQUENCE [LARGE SCALE GENOMIC DNA]</scope>
    <source>
        <strain evidence="4 5">DSM 100451</strain>
    </source>
</reference>
<gene>
    <name evidence="4" type="ORF">EDD77_1401</name>
</gene>
<dbReference type="PANTHER" id="PTHR22916">
    <property type="entry name" value="GLYCOSYLTRANSFERASE"/>
    <property type="match status" value="1"/>
</dbReference>
<dbReference type="CDD" id="cd00761">
    <property type="entry name" value="Glyco_tranf_GTA_type"/>
    <property type="match status" value="1"/>
</dbReference>
<name>A0A4R1QQ81_9FIRM</name>
<dbReference type="GO" id="GO:0016757">
    <property type="term" value="F:glycosyltransferase activity"/>
    <property type="evidence" value="ECO:0007669"/>
    <property type="project" value="UniProtKB-KW"/>
</dbReference>
<dbReference type="EMBL" id="SLUM01000040">
    <property type="protein sequence ID" value="TCL52914.1"/>
    <property type="molecule type" value="Genomic_DNA"/>
</dbReference>